<dbReference type="PANTHER" id="PTHR37312:SF1">
    <property type="entry name" value="MEMBRANE-BOUND ACYLTRANSFERASE YKRP-RELATED"/>
    <property type="match status" value="1"/>
</dbReference>
<dbReference type="KEGG" id="ckr:CKR_3200"/>
<feature type="transmembrane region" description="Helical" evidence="1">
    <location>
        <begin position="267"/>
        <end position="288"/>
    </location>
</feature>
<feature type="transmembrane region" description="Helical" evidence="1">
    <location>
        <begin position="168"/>
        <end position="184"/>
    </location>
</feature>
<dbReference type="EMBL" id="AP009049">
    <property type="protein sequence ID" value="BAH08251.1"/>
    <property type="molecule type" value="Genomic_DNA"/>
</dbReference>
<feature type="domain" description="Acyltransferase 3" evidence="2">
    <location>
        <begin position="46"/>
        <end position="345"/>
    </location>
</feature>
<dbReference type="InterPro" id="IPR002656">
    <property type="entry name" value="Acyl_transf_3_dom"/>
</dbReference>
<dbReference type="Pfam" id="PF01757">
    <property type="entry name" value="Acyl_transf_3"/>
    <property type="match status" value="1"/>
</dbReference>
<feature type="transmembrane region" description="Helical" evidence="1">
    <location>
        <begin position="300"/>
        <end position="317"/>
    </location>
</feature>
<evidence type="ECO:0000313" key="4">
    <source>
        <dbReference type="Proteomes" id="UP000007969"/>
    </source>
</evidence>
<protein>
    <recommendedName>
        <fullName evidence="2">Acyltransferase 3 domain-containing protein</fullName>
    </recommendedName>
</protein>
<evidence type="ECO:0000259" key="2">
    <source>
        <dbReference type="Pfam" id="PF01757"/>
    </source>
</evidence>
<dbReference type="PANTHER" id="PTHR37312">
    <property type="entry name" value="MEMBRANE-BOUND ACYLTRANSFERASE YKRP-RELATED"/>
    <property type="match status" value="1"/>
</dbReference>
<reference evidence="4" key="1">
    <citation type="submission" date="2005-09" db="EMBL/GenBank/DDBJ databases">
        <title>Complete genome sequence of Clostridium kluyveri and comparative genomics of Clostridia species.</title>
        <authorList>
            <person name="Inui M."/>
            <person name="Nonaka H."/>
            <person name="Shinoda Y."/>
            <person name="Ikenaga Y."/>
            <person name="Abe M."/>
            <person name="Naito K."/>
            <person name="Vertes A.A."/>
            <person name="Yukawa H."/>
        </authorList>
    </citation>
    <scope>NUCLEOTIDE SEQUENCE [LARGE SCALE GENOMIC DNA]</scope>
    <source>
        <strain evidence="4">NBRC 12016</strain>
    </source>
</reference>
<sequence length="368" mass="43510">MEELIQAQAVLIPHFEEVGGLANSSVWIKYYINMGFNMNLKNCRENYFDNLKLLLITLVVIGHTIEPLINSHPNIKLLYVVIYSFHMPLFVFISGYFSKDINNEEKLFSKITNIFVPYVIFQLLYSLFNIYVLKAENFKITLVYPYWITWYLLSLFIWNLILPYFCKVKYSIIISLLISILCGYDTNIGYYLSLSRTITFFPYFLMGYFTEKHHITIIRQYIAKKYAVLTLLAIFPLLYLINNKINYKWFYGSLSYSQLNSSVYPNYIIDITLYILAIIISICILTLVPNKKFFFTHLGSRSMTVYVFHGFIIKLLLKYNFFDYIESFRTEIFIIILSFLIVIILSSKYINKIAKVIIYPKILKQATR</sequence>
<name>B9DX08_CLOK1</name>
<dbReference type="HOGENOM" id="CLU_047004_1_0_9"/>
<feature type="transmembrane region" description="Helical" evidence="1">
    <location>
        <begin position="222"/>
        <end position="241"/>
    </location>
</feature>
<feature type="transmembrane region" description="Helical" evidence="1">
    <location>
        <begin position="332"/>
        <end position="351"/>
    </location>
</feature>
<proteinExistence type="predicted"/>
<feature type="transmembrane region" description="Helical" evidence="1">
    <location>
        <begin position="77"/>
        <end position="98"/>
    </location>
</feature>
<organism evidence="3 4">
    <name type="scientific">Clostridium kluyveri (strain NBRC 12016)</name>
    <dbReference type="NCBI Taxonomy" id="583346"/>
    <lineage>
        <taxon>Bacteria</taxon>
        <taxon>Bacillati</taxon>
        <taxon>Bacillota</taxon>
        <taxon>Clostridia</taxon>
        <taxon>Eubacteriales</taxon>
        <taxon>Clostridiaceae</taxon>
        <taxon>Clostridium</taxon>
    </lineage>
</organism>
<evidence type="ECO:0000313" key="3">
    <source>
        <dbReference type="EMBL" id="BAH08251.1"/>
    </source>
</evidence>
<keyword evidence="1" id="KW-0472">Membrane</keyword>
<dbReference type="GO" id="GO:0016747">
    <property type="term" value="F:acyltransferase activity, transferring groups other than amino-acyl groups"/>
    <property type="evidence" value="ECO:0007669"/>
    <property type="project" value="InterPro"/>
</dbReference>
<evidence type="ECO:0000256" key="1">
    <source>
        <dbReference type="SAM" id="Phobius"/>
    </source>
</evidence>
<accession>B9DX08</accession>
<feature type="transmembrane region" description="Helical" evidence="1">
    <location>
        <begin position="110"/>
        <end position="132"/>
    </location>
</feature>
<dbReference type="Proteomes" id="UP000007969">
    <property type="component" value="Chromosome"/>
</dbReference>
<dbReference type="AlphaFoldDB" id="B9DX08"/>
<keyword evidence="1" id="KW-1133">Transmembrane helix</keyword>
<keyword evidence="1" id="KW-0812">Transmembrane</keyword>
<feature type="transmembrane region" description="Helical" evidence="1">
    <location>
        <begin position="144"/>
        <end position="161"/>
    </location>
</feature>
<dbReference type="InterPro" id="IPR052734">
    <property type="entry name" value="Nod_factor_acetyltransferase"/>
</dbReference>
<gene>
    <name evidence="3" type="ordered locus">CKR_3200</name>
</gene>